<evidence type="ECO:0000259" key="2">
    <source>
        <dbReference type="Pfam" id="PF03107"/>
    </source>
</evidence>
<evidence type="ECO:0000256" key="1">
    <source>
        <dbReference type="ARBA" id="ARBA00022737"/>
    </source>
</evidence>
<sequence length="279" mass="31694">MYFYSNLYYIYALRFSTNCISSSWQAKSQKNMERINKEEKTLIHISHLHPLKLIESPEPRPTCHACNMSCADQTYGCIDCQYFLHVCCATTRRSMDHPSHPAHALKFELTSPYLNGNYICNACGVDGTSFSLQCMECSFDLHLPCAVIPHKITYPSHRHPLFLVYDNPYPSDITYADCDLCNKELDVEKWFYLCKSCDFGGHVGCFAPETLEVLSSGLRTPEALAPMPQQSELNGATQVAEEMNNMLRLQKEMMQVQLQMKATRVMANIISNSISGSRI</sequence>
<evidence type="ECO:0000313" key="4">
    <source>
        <dbReference type="Proteomes" id="UP001140206"/>
    </source>
</evidence>
<dbReference type="PANTHER" id="PTHR46288:SF80">
    <property type="entry name" value="CYSTEINE_HISTIDINE-RICH C1 DOMAIN FAMILY PROTEIN"/>
    <property type="match status" value="1"/>
</dbReference>
<gene>
    <name evidence="3" type="ORF">LUZ62_030451</name>
</gene>
<comment type="caution">
    <text evidence="3">The sequence shown here is derived from an EMBL/GenBank/DDBJ whole genome shotgun (WGS) entry which is preliminary data.</text>
</comment>
<accession>A0AAV8HML8</accession>
<organism evidence="3 4">
    <name type="scientific">Rhynchospora pubera</name>
    <dbReference type="NCBI Taxonomy" id="906938"/>
    <lineage>
        <taxon>Eukaryota</taxon>
        <taxon>Viridiplantae</taxon>
        <taxon>Streptophyta</taxon>
        <taxon>Embryophyta</taxon>
        <taxon>Tracheophyta</taxon>
        <taxon>Spermatophyta</taxon>
        <taxon>Magnoliopsida</taxon>
        <taxon>Liliopsida</taxon>
        <taxon>Poales</taxon>
        <taxon>Cyperaceae</taxon>
        <taxon>Cyperoideae</taxon>
        <taxon>Rhynchosporeae</taxon>
        <taxon>Rhynchospora</taxon>
    </lineage>
</organism>
<keyword evidence="4" id="KW-1185">Reference proteome</keyword>
<protein>
    <recommendedName>
        <fullName evidence="2">DC1 domain-containing protein</fullName>
    </recommendedName>
</protein>
<reference evidence="3" key="1">
    <citation type="submission" date="2022-08" db="EMBL/GenBank/DDBJ databases">
        <authorList>
            <person name="Marques A."/>
        </authorList>
    </citation>
    <scope>NUCLEOTIDE SEQUENCE</scope>
    <source>
        <strain evidence="3">RhyPub2mFocal</strain>
        <tissue evidence="3">Leaves</tissue>
    </source>
</reference>
<proteinExistence type="predicted"/>
<dbReference type="Pfam" id="PF03107">
    <property type="entry name" value="C1_2"/>
    <property type="match status" value="2"/>
</dbReference>
<dbReference type="AlphaFoldDB" id="A0AAV8HML8"/>
<evidence type="ECO:0000313" key="3">
    <source>
        <dbReference type="EMBL" id="KAJ4817885.1"/>
    </source>
</evidence>
<dbReference type="PANTHER" id="PTHR46288">
    <property type="entry name" value="PHORBOL-ESTER/DAG-TYPE DOMAIN-CONTAINING PROTEIN"/>
    <property type="match status" value="1"/>
</dbReference>
<dbReference type="EMBL" id="JAMFTS010000001">
    <property type="protein sequence ID" value="KAJ4817885.1"/>
    <property type="molecule type" value="Genomic_DNA"/>
</dbReference>
<name>A0AAV8HML8_9POAL</name>
<dbReference type="Proteomes" id="UP001140206">
    <property type="component" value="Chromosome 1"/>
</dbReference>
<feature type="domain" description="DC1" evidence="2">
    <location>
        <begin position="98"/>
        <end position="146"/>
    </location>
</feature>
<dbReference type="SUPFAM" id="SSF57889">
    <property type="entry name" value="Cysteine-rich domain"/>
    <property type="match status" value="1"/>
</dbReference>
<feature type="domain" description="DC1" evidence="2">
    <location>
        <begin position="155"/>
        <end position="205"/>
    </location>
</feature>
<dbReference type="InterPro" id="IPR004146">
    <property type="entry name" value="DC1"/>
</dbReference>
<keyword evidence="1" id="KW-0677">Repeat</keyword>
<dbReference type="InterPro" id="IPR046349">
    <property type="entry name" value="C1-like_sf"/>
</dbReference>